<dbReference type="PIRSF" id="PIRSF001399">
    <property type="entry name" value="DHquinase_II"/>
    <property type="match status" value="1"/>
</dbReference>
<comment type="similarity">
    <text evidence="3 8">Belongs to the type-II 3-dehydroquinase family.</text>
</comment>
<evidence type="ECO:0000256" key="11">
    <source>
        <dbReference type="PIRSR" id="PIRSR001399-3"/>
    </source>
</evidence>
<evidence type="ECO:0000256" key="5">
    <source>
        <dbReference type="ARBA" id="ARBA00012060"/>
    </source>
</evidence>
<keyword evidence="8" id="KW-0028">Amino-acid biosynthesis</keyword>
<dbReference type="GO" id="GO:0003855">
    <property type="term" value="F:3-dehydroquinate dehydratase activity"/>
    <property type="evidence" value="ECO:0007669"/>
    <property type="project" value="UniProtKB-UniRule"/>
</dbReference>
<evidence type="ECO:0000256" key="6">
    <source>
        <dbReference type="ARBA" id="ARBA00023141"/>
    </source>
</evidence>
<comment type="pathway">
    <text evidence="2 8">Metabolic intermediate biosynthesis; chorismate biosynthesis; chorismate from D-erythrose 4-phosphate and phosphoenolpyruvate: step 3/7.</text>
</comment>
<feature type="binding site" evidence="8 10">
    <location>
        <position position="85"/>
    </location>
    <ligand>
        <name>substrate</name>
    </ligand>
</feature>
<evidence type="ECO:0000256" key="7">
    <source>
        <dbReference type="ARBA" id="ARBA00023239"/>
    </source>
</evidence>
<feature type="binding site" evidence="8 10">
    <location>
        <position position="79"/>
    </location>
    <ligand>
        <name>substrate</name>
    </ligand>
</feature>
<dbReference type="EC" id="4.2.1.10" evidence="5 8"/>
<dbReference type="NCBIfam" id="NF003806">
    <property type="entry name" value="PRK05395.1-3"/>
    <property type="match status" value="1"/>
</dbReference>
<feature type="binding site" evidence="8 10">
    <location>
        <position position="116"/>
    </location>
    <ligand>
        <name>substrate</name>
    </ligand>
</feature>
<dbReference type="UniPathway" id="UPA00053">
    <property type="reaction ID" value="UER00086"/>
</dbReference>
<feature type="active site" description="Proton donor" evidence="8 9">
    <location>
        <position position="105"/>
    </location>
</feature>
<dbReference type="GO" id="GO:0009073">
    <property type="term" value="P:aromatic amino acid family biosynthetic process"/>
    <property type="evidence" value="ECO:0007669"/>
    <property type="project" value="UniProtKB-KW"/>
</dbReference>
<evidence type="ECO:0000256" key="1">
    <source>
        <dbReference type="ARBA" id="ARBA00001864"/>
    </source>
</evidence>
<reference evidence="12 13" key="1">
    <citation type="journal article" date="2017" name="ISME J.">
        <title>Potential for microbial H2 and metal transformations associated with novel bacteria and archaea in deep terrestrial subsurface sediments.</title>
        <authorList>
            <person name="Hernsdorf A.W."/>
            <person name="Amano Y."/>
            <person name="Miyakawa K."/>
            <person name="Ise K."/>
            <person name="Suzuki Y."/>
            <person name="Anantharaman K."/>
            <person name="Probst A."/>
            <person name="Burstein D."/>
            <person name="Thomas B.C."/>
            <person name="Banfield J.F."/>
        </authorList>
    </citation>
    <scope>NUCLEOTIDE SEQUENCE [LARGE SCALE GENOMIC DNA]</scope>
    <source>
        <strain evidence="12">HGW-Actinobacteria-3</strain>
    </source>
</reference>
<dbReference type="GO" id="GO:0008652">
    <property type="term" value="P:amino acid biosynthetic process"/>
    <property type="evidence" value="ECO:0007669"/>
    <property type="project" value="UniProtKB-KW"/>
</dbReference>
<evidence type="ECO:0000256" key="4">
    <source>
        <dbReference type="ARBA" id="ARBA00011193"/>
    </source>
</evidence>
<dbReference type="AlphaFoldDB" id="A0A2N3G6U4"/>
<dbReference type="Proteomes" id="UP000233654">
    <property type="component" value="Unassembled WGS sequence"/>
</dbReference>
<name>A0A2N3G6U4_9ACTN</name>
<evidence type="ECO:0000256" key="9">
    <source>
        <dbReference type="PIRSR" id="PIRSR001399-1"/>
    </source>
</evidence>
<proteinExistence type="inferred from homology"/>
<dbReference type="InterPro" id="IPR036441">
    <property type="entry name" value="DHquinase_II_sf"/>
</dbReference>
<gene>
    <name evidence="8 12" type="primary">aroQ</name>
    <name evidence="12" type="ORF">CVT63_02755</name>
</gene>
<dbReference type="EMBL" id="PHEX01000016">
    <property type="protein sequence ID" value="PKQ28437.1"/>
    <property type="molecule type" value="Genomic_DNA"/>
</dbReference>
<evidence type="ECO:0000313" key="12">
    <source>
        <dbReference type="EMBL" id="PKQ28437.1"/>
    </source>
</evidence>
<evidence type="ECO:0000256" key="8">
    <source>
        <dbReference type="HAMAP-Rule" id="MF_00169"/>
    </source>
</evidence>
<comment type="catalytic activity">
    <reaction evidence="1 8">
        <text>3-dehydroquinate = 3-dehydroshikimate + H2O</text>
        <dbReference type="Rhea" id="RHEA:21096"/>
        <dbReference type="ChEBI" id="CHEBI:15377"/>
        <dbReference type="ChEBI" id="CHEBI:16630"/>
        <dbReference type="ChEBI" id="CHEBI:32364"/>
        <dbReference type="EC" id="4.2.1.10"/>
    </reaction>
</comment>
<dbReference type="GO" id="GO:0009423">
    <property type="term" value="P:chorismate biosynthetic process"/>
    <property type="evidence" value="ECO:0007669"/>
    <property type="project" value="UniProtKB-UniRule"/>
</dbReference>
<dbReference type="Gene3D" id="3.40.50.9100">
    <property type="entry name" value="Dehydroquinase, class II"/>
    <property type="match status" value="1"/>
</dbReference>
<comment type="subunit">
    <text evidence="4 8">Homododecamer.</text>
</comment>
<dbReference type="Pfam" id="PF01220">
    <property type="entry name" value="DHquinase_II"/>
    <property type="match status" value="1"/>
</dbReference>
<evidence type="ECO:0000313" key="13">
    <source>
        <dbReference type="Proteomes" id="UP000233654"/>
    </source>
</evidence>
<organism evidence="12 13">
    <name type="scientific">Candidatus Anoxymicrobium japonicum</name>
    <dbReference type="NCBI Taxonomy" id="2013648"/>
    <lineage>
        <taxon>Bacteria</taxon>
        <taxon>Bacillati</taxon>
        <taxon>Actinomycetota</taxon>
        <taxon>Candidatus Geothermincolia</taxon>
        <taxon>Candidatus Geothermincolales</taxon>
        <taxon>Candidatus Anoxymicrobiaceae</taxon>
        <taxon>Candidatus Anoxymicrobium</taxon>
    </lineage>
</organism>
<dbReference type="NCBIfam" id="NF003807">
    <property type="entry name" value="PRK05395.1-4"/>
    <property type="match status" value="1"/>
</dbReference>
<dbReference type="InterPro" id="IPR018509">
    <property type="entry name" value="DHquinase_II_CS"/>
</dbReference>
<dbReference type="PANTHER" id="PTHR21272">
    <property type="entry name" value="CATABOLIC 3-DEHYDROQUINASE"/>
    <property type="match status" value="1"/>
</dbReference>
<dbReference type="PROSITE" id="PS01029">
    <property type="entry name" value="DEHYDROQUINASE_II"/>
    <property type="match status" value="1"/>
</dbReference>
<feature type="binding site" evidence="8 10">
    <location>
        <begin position="106"/>
        <end position="107"/>
    </location>
    <ligand>
        <name>substrate</name>
    </ligand>
</feature>
<dbReference type="CDD" id="cd00466">
    <property type="entry name" value="DHQase_II"/>
    <property type="match status" value="1"/>
</dbReference>
<evidence type="ECO:0000256" key="3">
    <source>
        <dbReference type="ARBA" id="ARBA00011037"/>
    </source>
</evidence>
<keyword evidence="6 8" id="KW-0057">Aromatic amino acid biosynthesis</keyword>
<dbReference type="NCBIfam" id="TIGR01088">
    <property type="entry name" value="aroQ"/>
    <property type="match status" value="1"/>
</dbReference>
<dbReference type="GO" id="GO:0019631">
    <property type="term" value="P:quinate catabolic process"/>
    <property type="evidence" value="ECO:0007669"/>
    <property type="project" value="TreeGrafter"/>
</dbReference>
<comment type="caution">
    <text evidence="12">The sequence shown here is derived from an EMBL/GenBank/DDBJ whole genome shotgun (WGS) entry which is preliminary data.</text>
</comment>
<dbReference type="SUPFAM" id="SSF52304">
    <property type="entry name" value="Type II 3-dehydroquinate dehydratase"/>
    <property type="match status" value="1"/>
</dbReference>
<dbReference type="InterPro" id="IPR001874">
    <property type="entry name" value="DHquinase_II"/>
</dbReference>
<sequence>MGGTRVLRILVLNGPNLNLLGERDPSIYGERTLDDINADIAARAQELNVQPVFFQSNHEGDLIDTIHAERKLSGGIIINPGALTHYSYALRDALEAVGLPVVEVHLTDISAREEFRRVSVISPIAWKTIMGKGSRGYLEALDALATGGKSG</sequence>
<feature type="site" description="Transition state stabilizer" evidence="8 11">
    <location>
        <position position="23"/>
    </location>
</feature>
<dbReference type="NCBIfam" id="NF003805">
    <property type="entry name" value="PRK05395.1-2"/>
    <property type="match status" value="1"/>
</dbReference>
<feature type="active site" description="Proton acceptor" evidence="8 9">
    <location>
        <position position="28"/>
    </location>
</feature>
<accession>A0A2N3G6U4</accession>
<keyword evidence="7 8" id="KW-0456">Lyase</keyword>
<protein>
    <recommendedName>
        <fullName evidence="5 8">3-dehydroquinate dehydratase</fullName>
        <shortName evidence="8">3-dehydroquinase</shortName>
        <ecNumber evidence="5 8">4.2.1.10</ecNumber>
    </recommendedName>
    <alternativeName>
        <fullName evidence="8">Type II DHQase</fullName>
    </alternativeName>
</protein>
<evidence type="ECO:0000256" key="10">
    <source>
        <dbReference type="PIRSR" id="PIRSR001399-2"/>
    </source>
</evidence>
<comment type="function">
    <text evidence="8">Catalyzes a trans-dehydration via an enolate intermediate.</text>
</comment>
<feature type="binding site" evidence="8 10">
    <location>
        <position position="92"/>
    </location>
    <ligand>
        <name>substrate</name>
    </ligand>
</feature>
<dbReference type="HAMAP" id="MF_00169">
    <property type="entry name" value="AroQ"/>
    <property type="match status" value="1"/>
</dbReference>
<dbReference type="PANTHER" id="PTHR21272:SF3">
    <property type="entry name" value="CATABOLIC 3-DEHYDROQUINASE"/>
    <property type="match status" value="1"/>
</dbReference>
<evidence type="ECO:0000256" key="2">
    <source>
        <dbReference type="ARBA" id="ARBA00004902"/>
    </source>
</evidence>